<name>A0ABR8XMB8_9BACL</name>
<evidence type="ECO:0000259" key="1">
    <source>
        <dbReference type="Pfam" id="PF00561"/>
    </source>
</evidence>
<dbReference type="InterPro" id="IPR029058">
    <property type="entry name" value="AB_hydrolase_fold"/>
</dbReference>
<reference evidence="2 3" key="1">
    <citation type="submission" date="2020-08" db="EMBL/GenBank/DDBJ databases">
        <title>A Genomic Blueprint of the Chicken Gut Microbiome.</title>
        <authorList>
            <person name="Gilroy R."/>
            <person name="Ravi A."/>
            <person name="Getino M."/>
            <person name="Pursley I."/>
            <person name="Horton D.L."/>
            <person name="Alikhan N.-F."/>
            <person name="Baker D."/>
            <person name="Gharbi K."/>
            <person name="Hall N."/>
            <person name="Watson M."/>
            <person name="Adriaenssens E.M."/>
            <person name="Foster-Nyarko E."/>
            <person name="Jarju S."/>
            <person name="Secka A."/>
            <person name="Antonio M."/>
            <person name="Oren A."/>
            <person name="Chaudhuri R."/>
            <person name="La Ragione R.M."/>
            <person name="Hildebrand F."/>
            <person name="Pallen M.J."/>
        </authorList>
    </citation>
    <scope>NUCLEOTIDE SEQUENCE [LARGE SCALE GENOMIC DNA]</scope>
    <source>
        <strain evidence="2 3">Sa1YVA6</strain>
    </source>
</reference>
<feature type="domain" description="AB hydrolase-1" evidence="1">
    <location>
        <begin position="15"/>
        <end position="138"/>
    </location>
</feature>
<dbReference type="PANTHER" id="PTHR43798">
    <property type="entry name" value="MONOACYLGLYCEROL LIPASE"/>
    <property type="match status" value="1"/>
</dbReference>
<dbReference type="InterPro" id="IPR050266">
    <property type="entry name" value="AB_hydrolase_sf"/>
</dbReference>
<organism evidence="2 3">
    <name type="scientific">Solibacillus merdavium</name>
    <dbReference type="NCBI Taxonomy" id="2762218"/>
    <lineage>
        <taxon>Bacteria</taxon>
        <taxon>Bacillati</taxon>
        <taxon>Bacillota</taxon>
        <taxon>Bacilli</taxon>
        <taxon>Bacillales</taxon>
        <taxon>Caryophanaceae</taxon>
        <taxon>Solibacillus</taxon>
    </lineage>
</organism>
<dbReference type="RefSeq" id="WP_191703647.1">
    <property type="nucleotide sequence ID" value="NZ_JACSPW010000006.1"/>
</dbReference>
<dbReference type="Gene3D" id="3.40.50.1820">
    <property type="entry name" value="alpha/beta hydrolase"/>
    <property type="match status" value="1"/>
</dbReference>
<dbReference type="InterPro" id="IPR000073">
    <property type="entry name" value="AB_hydrolase_1"/>
</dbReference>
<protein>
    <submittedName>
        <fullName evidence="2">Alpha/beta hydrolase</fullName>
    </submittedName>
</protein>
<dbReference type="Pfam" id="PF00561">
    <property type="entry name" value="Abhydrolase_1"/>
    <property type="match status" value="1"/>
</dbReference>
<dbReference type="Proteomes" id="UP000600565">
    <property type="component" value="Unassembled WGS sequence"/>
</dbReference>
<comment type="caution">
    <text evidence="2">The sequence shown here is derived from an EMBL/GenBank/DDBJ whole genome shotgun (WGS) entry which is preliminary data.</text>
</comment>
<keyword evidence="3" id="KW-1185">Reference proteome</keyword>
<dbReference type="SUPFAM" id="SSF53474">
    <property type="entry name" value="alpha/beta-Hydrolases"/>
    <property type="match status" value="1"/>
</dbReference>
<dbReference type="GO" id="GO:0016787">
    <property type="term" value="F:hydrolase activity"/>
    <property type="evidence" value="ECO:0007669"/>
    <property type="project" value="UniProtKB-KW"/>
</dbReference>
<gene>
    <name evidence="2" type="ORF">H9632_08335</name>
</gene>
<evidence type="ECO:0000313" key="2">
    <source>
        <dbReference type="EMBL" id="MBD8033073.1"/>
    </source>
</evidence>
<accession>A0ABR8XMB8</accession>
<keyword evidence="2" id="KW-0378">Hydrolase</keyword>
<dbReference type="EMBL" id="JACSPW010000006">
    <property type="protein sequence ID" value="MBD8033073.1"/>
    <property type="molecule type" value="Genomic_DNA"/>
</dbReference>
<evidence type="ECO:0000313" key="3">
    <source>
        <dbReference type="Proteomes" id="UP000600565"/>
    </source>
</evidence>
<sequence>MLHYTKLFSCHQKEWLVLLHGLGGKSTLFYKQADYLSQHYNLLLIDLPGHGDSNGLDVNYYVAADVVPKITEVLEKLKIKHAHFLTFSVGTIIGNELMYRAKQYIKTMTLAGPVLKFNRWSSLLIQSAWIFRHFAPYMLFYKTFAYLIMPKQSHAKSRFYFVQEAAKLGRKEFVKWTYLLKNAKKPYEQLKQSECTIPKFYLIGKEDHLFIDEAKRAVENNPYASLQILDDCGHVCVIEKSAESNEAIHQFISSNQVYAKASSL</sequence>
<proteinExistence type="predicted"/>
<dbReference type="PANTHER" id="PTHR43798:SF33">
    <property type="entry name" value="HYDROLASE, PUTATIVE (AFU_ORTHOLOGUE AFUA_2G14860)-RELATED"/>
    <property type="match status" value="1"/>
</dbReference>